<evidence type="ECO:0008006" key="10">
    <source>
        <dbReference type="Google" id="ProtNLM"/>
    </source>
</evidence>
<feature type="compositionally biased region" description="Polar residues" evidence="5">
    <location>
        <begin position="767"/>
        <end position="776"/>
    </location>
</feature>
<evidence type="ECO:0000256" key="2">
    <source>
        <dbReference type="ARBA" id="ARBA00022763"/>
    </source>
</evidence>
<name>A0A9R1UEA8_LACSA</name>
<comment type="subcellular location">
    <subcellularLocation>
        <location evidence="1">Nucleus</location>
    </subcellularLocation>
</comment>
<dbReference type="InterPro" id="IPR048800">
    <property type="entry name" value="Cac1-like_C"/>
</dbReference>
<feature type="compositionally biased region" description="Polar residues" evidence="5">
    <location>
        <begin position="331"/>
        <end position="341"/>
    </location>
</feature>
<feature type="compositionally biased region" description="Basic and acidic residues" evidence="5">
    <location>
        <begin position="268"/>
        <end position="313"/>
    </location>
</feature>
<reference evidence="8 9" key="1">
    <citation type="journal article" date="2017" name="Nat. Commun.">
        <title>Genome assembly with in vitro proximity ligation data and whole-genome triplication in lettuce.</title>
        <authorList>
            <person name="Reyes-Chin-Wo S."/>
            <person name="Wang Z."/>
            <person name="Yang X."/>
            <person name="Kozik A."/>
            <person name="Arikit S."/>
            <person name="Song C."/>
            <person name="Xia L."/>
            <person name="Froenicke L."/>
            <person name="Lavelle D.O."/>
            <person name="Truco M.J."/>
            <person name="Xia R."/>
            <person name="Zhu S."/>
            <person name="Xu C."/>
            <person name="Xu H."/>
            <person name="Xu X."/>
            <person name="Cox K."/>
            <person name="Korf I."/>
            <person name="Meyers B.C."/>
            <person name="Michelmore R.W."/>
        </authorList>
    </citation>
    <scope>NUCLEOTIDE SEQUENCE [LARGE SCALE GENOMIC DNA]</scope>
    <source>
        <strain evidence="9">cv. Salinas</strain>
        <tissue evidence="8">Seedlings</tissue>
    </source>
</reference>
<feature type="domain" description="Chromatin assembly factor 1 subunit Cac1-like C-terminal" evidence="7">
    <location>
        <begin position="679"/>
        <end position="729"/>
    </location>
</feature>
<dbReference type="GO" id="GO:0051301">
    <property type="term" value="P:cell division"/>
    <property type="evidence" value="ECO:0007669"/>
    <property type="project" value="EnsemblPlants"/>
</dbReference>
<feature type="region of interest" description="Disordered" evidence="5">
    <location>
        <begin position="328"/>
        <end position="360"/>
    </location>
</feature>
<gene>
    <name evidence="8" type="ORF">LSAT_V11C900475640</name>
</gene>
<dbReference type="Pfam" id="PF12253">
    <property type="entry name" value="CAF1A_dimeriz"/>
    <property type="match status" value="1"/>
</dbReference>
<proteinExistence type="predicted"/>
<accession>A0A9R1UEA8</accession>
<evidence type="ECO:0000256" key="3">
    <source>
        <dbReference type="ARBA" id="ARBA00023204"/>
    </source>
</evidence>
<evidence type="ECO:0000313" key="8">
    <source>
        <dbReference type="EMBL" id="KAJ0185662.1"/>
    </source>
</evidence>
<dbReference type="GO" id="GO:0010026">
    <property type="term" value="P:trichome differentiation"/>
    <property type="evidence" value="ECO:0007669"/>
    <property type="project" value="EnsemblPlants"/>
</dbReference>
<evidence type="ECO:0000256" key="4">
    <source>
        <dbReference type="ARBA" id="ARBA00023242"/>
    </source>
</evidence>
<keyword evidence="2" id="KW-0227">DNA damage</keyword>
<feature type="region of interest" description="Disordered" evidence="5">
    <location>
        <begin position="268"/>
        <end position="314"/>
    </location>
</feature>
<feature type="region of interest" description="Disordered" evidence="5">
    <location>
        <begin position="765"/>
        <end position="784"/>
    </location>
</feature>
<dbReference type="GO" id="GO:0045787">
    <property type="term" value="P:positive regulation of cell cycle"/>
    <property type="evidence" value="ECO:0007669"/>
    <property type="project" value="EnsemblPlants"/>
</dbReference>
<dbReference type="PANTHER" id="PTHR15272:SF0">
    <property type="entry name" value="CHROMATIN ASSEMBLY FACTOR 1 SUBUNIT A"/>
    <property type="match status" value="1"/>
</dbReference>
<dbReference type="GO" id="GO:0009555">
    <property type="term" value="P:pollen development"/>
    <property type="evidence" value="ECO:0007669"/>
    <property type="project" value="EnsemblPlants"/>
</dbReference>
<dbReference type="GO" id="GO:0005634">
    <property type="term" value="C:nucleus"/>
    <property type="evidence" value="ECO:0000318"/>
    <property type="project" value="GO_Central"/>
</dbReference>
<dbReference type="GO" id="GO:0031507">
    <property type="term" value="P:heterochromatin formation"/>
    <property type="evidence" value="ECO:0007669"/>
    <property type="project" value="EnsemblPlants"/>
</dbReference>
<dbReference type="InterPro" id="IPR022043">
    <property type="entry name" value="CAF1A_DD"/>
</dbReference>
<feature type="compositionally biased region" description="Acidic residues" evidence="5">
    <location>
        <begin position="508"/>
        <end position="517"/>
    </location>
</feature>
<dbReference type="PANTHER" id="PTHR15272">
    <property type="entry name" value="CHROMATIN ASSEMBLY FACTOR 1 SUBUNIT A CAF-1 SUBUNIT A"/>
    <property type="match status" value="1"/>
</dbReference>
<protein>
    <recommendedName>
        <fullName evidence="10">Chromatin assembly factor 1 subunit FAS1</fullName>
    </recommendedName>
</protein>
<dbReference type="GO" id="GO:0009825">
    <property type="term" value="P:multidimensional cell growth"/>
    <property type="evidence" value="ECO:0007669"/>
    <property type="project" value="EnsemblPlants"/>
</dbReference>
<feature type="domain" description="Chromatin assembly factor 1 subunit A dimerization" evidence="6">
    <location>
        <begin position="450"/>
        <end position="518"/>
    </location>
</feature>
<dbReference type="Gramene" id="rna-gnl|WGS:NBSK|LSAT_0X14480_mrna">
    <property type="protein sequence ID" value="cds-PLY92470.1"/>
    <property type="gene ID" value="gene-LSAT_0X14480"/>
</dbReference>
<dbReference type="OrthoDB" id="440676at2759"/>
<dbReference type="GO" id="GO:0033186">
    <property type="term" value="C:CAF-1 complex"/>
    <property type="evidence" value="ECO:0000318"/>
    <property type="project" value="GO_Central"/>
</dbReference>
<dbReference type="Proteomes" id="UP000235145">
    <property type="component" value="Unassembled WGS sequence"/>
</dbReference>
<feature type="compositionally biased region" description="Acidic residues" evidence="5">
    <location>
        <begin position="487"/>
        <end position="501"/>
    </location>
</feature>
<evidence type="ECO:0000259" key="6">
    <source>
        <dbReference type="Pfam" id="PF12253"/>
    </source>
</evidence>
<organism evidence="8 9">
    <name type="scientific">Lactuca sativa</name>
    <name type="common">Garden lettuce</name>
    <dbReference type="NCBI Taxonomy" id="4236"/>
    <lineage>
        <taxon>Eukaryota</taxon>
        <taxon>Viridiplantae</taxon>
        <taxon>Streptophyta</taxon>
        <taxon>Embryophyta</taxon>
        <taxon>Tracheophyta</taxon>
        <taxon>Spermatophyta</taxon>
        <taxon>Magnoliopsida</taxon>
        <taxon>eudicotyledons</taxon>
        <taxon>Gunneridae</taxon>
        <taxon>Pentapetalae</taxon>
        <taxon>asterids</taxon>
        <taxon>campanulids</taxon>
        <taxon>Asterales</taxon>
        <taxon>Asteraceae</taxon>
        <taxon>Cichorioideae</taxon>
        <taxon>Cichorieae</taxon>
        <taxon>Lactucinae</taxon>
        <taxon>Lactuca</taxon>
    </lineage>
</organism>
<dbReference type="EMBL" id="NBSK02000009">
    <property type="protein sequence ID" value="KAJ0185662.1"/>
    <property type="molecule type" value="Genomic_DNA"/>
</dbReference>
<dbReference type="GO" id="GO:0000724">
    <property type="term" value="P:double-strand break repair via homologous recombination"/>
    <property type="evidence" value="ECO:0007669"/>
    <property type="project" value="EnsemblPlants"/>
</dbReference>
<evidence type="ECO:0000256" key="1">
    <source>
        <dbReference type="ARBA" id="ARBA00004123"/>
    </source>
</evidence>
<sequence length="800" mass="91292">MGDAMVVDVPKKSTKRKRVELVMSTEEREARIGALRGELDSLFKYYNESFSRHALIDVDSVKANGSTNSMIASLLEENSLPLSKLVESIFSTLKEKEGSMTPASVKSAVLLIGQRSFYGVQNPNADVLEDDSSSSLWCWETRDIKLLPKSFRGAIKIRRTCRKKIHERITAVSDVITELMKLESASNGVQKVLKASERLVKVLSEVEIRSLVEKMEQKNGADVAEKEVKREEKLVVKQLEKNKREVEKEKLRIERELLKEKLQNEKEMKRLQDEAEKEEKRREIEMKKQLKKQQEEAEKEQKRKEKEEAEQKKQLALQKQASILERFLKKSNGNSPMQVDQSPVKDTESSPKQKTHVPESVVQSMDDALSLKKEFDANELWNVHLRSWHQLVHCGSKKRHWGMRLTPKTVVVKELKLTNIEKLIDGWNENKNDSKDNSVIDSQKFTRSKQLLQFDKSHRPAFYGYWPKKSEVVKPRCPLVKDPELDYEIDSDEEWEEEEPGESLSDCDKEEEEENTEENLSKADDEDESEDGFFVPDGYLSENEGVEVERMDHSELVEEANGSPSCPQIETEELSLFFKQLKHLNTLTEHALKKNRPFVVSNLMHEKSQSQPLSSTPESEQTCLQALSIRAFPVGPSIDLVAPNDIQEDEKQKQEDCSSSSKVGVVPIASGATITDSDLPEIVTIIQSCPHGINVVVKSLRDKFPNVAKSQLKSKVREISIFSDNRWQVKKEILEKFGLSRSPEKTVRRTKSIAAFFSKRCLPPAGKTTNPNQVSPQPMEKAPQAAAFEIQNQNNTYTNQ</sequence>
<evidence type="ECO:0000259" key="7">
    <source>
        <dbReference type="Pfam" id="PF21796"/>
    </source>
</evidence>
<dbReference type="GO" id="GO:0048366">
    <property type="term" value="P:leaf development"/>
    <property type="evidence" value="ECO:0007669"/>
    <property type="project" value="EnsemblPlants"/>
</dbReference>
<feature type="region of interest" description="Disordered" evidence="5">
    <location>
        <begin position="487"/>
        <end position="539"/>
    </location>
</feature>
<evidence type="ECO:0000256" key="5">
    <source>
        <dbReference type="SAM" id="MobiDB-lite"/>
    </source>
</evidence>
<keyword evidence="3" id="KW-0234">DNA repair</keyword>
<dbReference type="GO" id="GO:0009934">
    <property type="term" value="P:regulation of meristem structural organization"/>
    <property type="evidence" value="ECO:0007669"/>
    <property type="project" value="EnsemblPlants"/>
</dbReference>
<dbReference type="GO" id="GO:0006334">
    <property type="term" value="P:nucleosome assembly"/>
    <property type="evidence" value="ECO:0000318"/>
    <property type="project" value="GO_Central"/>
</dbReference>
<dbReference type="AlphaFoldDB" id="A0A9R1UEA8"/>
<keyword evidence="4" id="KW-0539">Nucleus</keyword>
<comment type="caution">
    <text evidence="8">The sequence shown here is derived from an EMBL/GenBank/DDBJ whole genome shotgun (WGS) entry which is preliminary data.</text>
</comment>
<dbReference type="Pfam" id="PF21796">
    <property type="entry name" value="Cac1_C"/>
    <property type="match status" value="1"/>
</dbReference>
<evidence type="ECO:0000313" key="9">
    <source>
        <dbReference type="Proteomes" id="UP000235145"/>
    </source>
</evidence>
<keyword evidence="9" id="KW-1185">Reference proteome</keyword>